<evidence type="ECO:0000313" key="2">
    <source>
        <dbReference type="Proteomes" id="UP000054538"/>
    </source>
</evidence>
<sequence length="94" mass="10657">TIFMETGVQPNGISLPHLHSLKHYIAQIQDFGAPNGLCSSITESKHICAVKNPWRHSNHFEASGQMLLTNQRLDKLIYFQVTHAGMLIKEKKIF</sequence>
<dbReference type="Proteomes" id="UP000054538">
    <property type="component" value="Unassembled WGS sequence"/>
</dbReference>
<dbReference type="AlphaFoldDB" id="A0A0D0C5L3"/>
<organism evidence="1 2">
    <name type="scientific">Paxillus rubicundulus Ve08.2h10</name>
    <dbReference type="NCBI Taxonomy" id="930991"/>
    <lineage>
        <taxon>Eukaryota</taxon>
        <taxon>Fungi</taxon>
        <taxon>Dikarya</taxon>
        <taxon>Basidiomycota</taxon>
        <taxon>Agaricomycotina</taxon>
        <taxon>Agaricomycetes</taxon>
        <taxon>Agaricomycetidae</taxon>
        <taxon>Boletales</taxon>
        <taxon>Paxilineae</taxon>
        <taxon>Paxillaceae</taxon>
        <taxon>Paxillus</taxon>
    </lineage>
</organism>
<proteinExistence type="predicted"/>
<dbReference type="EMBL" id="KN826603">
    <property type="protein sequence ID" value="KIK78407.1"/>
    <property type="molecule type" value="Genomic_DNA"/>
</dbReference>
<evidence type="ECO:0000313" key="1">
    <source>
        <dbReference type="EMBL" id="KIK78407.1"/>
    </source>
</evidence>
<dbReference type="OrthoDB" id="3246013at2759"/>
<name>A0A0D0C5L3_9AGAM</name>
<accession>A0A0D0C5L3</accession>
<dbReference type="InParanoid" id="A0A0D0C5L3"/>
<keyword evidence="2" id="KW-1185">Reference proteome</keyword>
<dbReference type="STRING" id="930991.A0A0D0C5L3"/>
<feature type="non-terminal residue" evidence="1">
    <location>
        <position position="1"/>
    </location>
</feature>
<dbReference type="HOGENOM" id="CLU_006344_6_3_1"/>
<reference evidence="1 2" key="1">
    <citation type="submission" date="2014-04" db="EMBL/GenBank/DDBJ databases">
        <authorList>
            <consortium name="DOE Joint Genome Institute"/>
            <person name="Kuo A."/>
            <person name="Kohler A."/>
            <person name="Jargeat P."/>
            <person name="Nagy L.G."/>
            <person name="Floudas D."/>
            <person name="Copeland A."/>
            <person name="Barry K.W."/>
            <person name="Cichocki N."/>
            <person name="Veneault-Fourrey C."/>
            <person name="LaButti K."/>
            <person name="Lindquist E.A."/>
            <person name="Lipzen A."/>
            <person name="Lundell T."/>
            <person name="Morin E."/>
            <person name="Murat C."/>
            <person name="Sun H."/>
            <person name="Tunlid A."/>
            <person name="Henrissat B."/>
            <person name="Grigoriev I.V."/>
            <person name="Hibbett D.S."/>
            <person name="Martin F."/>
            <person name="Nordberg H.P."/>
            <person name="Cantor M.N."/>
            <person name="Hua S.X."/>
        </authorList>
    </citation>
    <scope>NUCLEOTIDE SEQUENCE [LARGE SCALE GENOMIC DNA]</scope>
    <source>
        <strain evidence="1 2">Ve08.2h10</strain>
    </source>
</reference>
<gene>
    <name evidence="1" type="ORF">PAXRUDRAFT_164113</name>
</gene>
<protein>
    <submittedName>
        <fullName evidence="1">Uncharacterized protein</fullName>
    </submittedName>
</protein>
<reference evidence="2" key="2">
    <citation type="submission" date="2015-01" db="EMBL/GenBank/DDBJ databases">
        <title>Evolutionary Origins and Diversification of the Mycorrhizal Mutualists.</title>
        <authorList>
            <consortium name="DOE Joint Genome Institute"/>
            <consortium name="Mycorrhizal Genomics Consortium"/>
            <person name="Kohler A."/>
            <person name="Kuo A."/>
            <person name="Nagy L.G."/>
            <person name="Floudas D."/>
            <person name="Copeland A."/>
            <person name="Barry K.W."/>
            <person name="Cichocki N."/>
            <person name="Veneault-Fourrey C."/>
            <person name="LaButti K."/>
            <person name="Lindquist E.A."/>
            <person name="Lipzen A."/>
            <person name="Lundell T."/>
            <person name="Morin E."/>
            <person name="Murat C."/>
            <person name="Riley R."/>
            <person name="Ohm R."/>
            <person name="Sun H."/>
            <person name="Tunlid A."/>
            <person name="Henrissat B."/>
            <person name="Grigoriev I.V."/>
            <person name="Hibbett D.S."/>
            <person name="Martin F."/>
        </authorList>
    </citation>
    <scope>NUCLEOTIDE SEQUENCE [LARGE SCALE GENOMIC DNA]</scope>
    <source>
        <strain evidence="2">Ve08.2h10</strain>
    </source>
</reference>